<accession>A0A0F9T2K5</accession>
<organism evidence="2">
    <name type="scientific">marine sediment metagenome</name>
    <dbReference type="NCBI Taxonomy" id="412755"/>
    <lineage>
        <taxon>unclassified sequences</taxon>
        <taxon>metagenomes</taxon>
        <taxon>ecological metagenomes</taxon>
    </lineage>
</organism>
<comment type="caution">
    <text evidence="2">The sequence shown here is derived from an EMBL/GenBank/DDBJ whole genome shotgun (WGS) entry which is preliminary data.</text>
</comment>
<feature type="region of interest" description="Disordered" evidence="1">
    <location>
        <begin position="1"/>
        <end position="23"/>
    </location>
</feature>
<sequence length="100" mass="11251">MIRPIEDKKPRKKRHDNKKLQPKPHWAEAFMVLLLAKTGGKVSLSIEQLDAFSKVKGDDATNISYDEETEMVTLSLPEKVKIKLMPIIAVPGKEIITGIN</sequence>
<evidence type="ECO:0000256" key="1">
    <source>
        <dbReference type="SAM" id="MobiDB-lite"/>
    </source>
</evidence>
<dbReference type="AlphaFoldDB" id="A0A0F9T2K5"/>
<protein>
    <submittedName>
        <fullName evidence="2">Uncharacterized protein</fullName>
    </submittedName>
</protein>
<name>A0A0F9T2K5_9ZZZZ</name>
<proteinExistence type="predicted"/>
<feature type="compositionally biased region" description="Basic residues" evidence="1">
    <location>
        <begin position="10"/>
        <end position="22"/>
    </location>
</feature>
<dbReference type="EMBL" id="LAZR01000343">
    <property type="protein sequence ID" value="KKN73459.1"/>
    <property type="molecule type" value="Genomic_DNA"/>
</dbReference>
<gene>
    <name evidence="2" type="ORF">LCGC14_0400340</name>
</gene>
<evidence type="ECO:0000313" key="2">
    <source>
        <dbReference type="EMBL" id="KKN73459.1"/>
    </source>
</evidence>
<reference evidence="2" key="1">
    <citation type="journal article" date="2015" name="Nature">
        <title>Complex archaea that bridge the gap between prokaryotes and eukaryotes.</title>
        <authorList>
            <person name="Spang A."/>
            <person name="Saw J.H."/>
            <person name="Jorgensen S.L."/>
            <person name="Zaremba-Niedzwiedzka K."/>
            <person name="Martijn J."/>
            <person name="Lind A.E."/>
            <person name="van Eijk R."/>
            <person name="Schleper C."/>
            <person name="Guy L."/>
            <person name="Ettema T.J."/>
        </authorList>
    </citation>
    <scope>NUCLEOTIDE SEQUENCE</scope>
</reference>